<organism evidence="2 3">
    <name type="scientific">Nocardioides aquaticus</name>
    <dbReference type="NCBI Taxonomy" id="160826"/>
    <lineage>
        <taxon>Bacteria</taxon>
        <taxon>Bacillati</taxon>
        <taxon>Actinomycetota</taxon>
        <taxon>Actinomycetes</taxon>
        <taxon>Propionibacteriales</taxon>
        <taxon>Nocardioidaceae</taxon>
        <taxon>Nocardioides</taxon>
    </lineage>
</organism>
<feature type="transmembrane region" description="Helical" evidence="1">
    <location>
        <begin position="51"/>
        <end position="72"/>
    </location>
</feature>
<sequence>MMTTDRPARSADRRAVPPSGARLLVRSAASTAVLGLLGAAVAALVDGGAAASGVLVGVGLVLVVLVGGSLMVDAVAGVLPVASLMVALLTFTLQVVLVLLLLAALDGSGLLGDVLDRGWLGGGVIGATMLWLAVQVRLHTTTRLPVYDLADAGPGRLDEGGH</sequence>
<protein>
    <recommendedName>
        <fullName evidence="4">ATP synthase protein I</fullName>
    </recommendedName>
</protein>
<accession>A0ABX8EG15</accession>
<dbReference type="Proteomes" id="UP000679307">
    <property type="component" value="Chromosome"/>
</dbReference>
<evidence type="ECO:0008006" key="4">
    <source>
        <dbReference type="Google" id="ProtNLM"/>
    </source>
</evidence>
<proteinExistence type="predicted"/>
<feature type="transmembrane region" description="Helical" evidence="1">
    <location>
        <begin position="23"/>
        <end position="45"/>
    </location>
</feature>
<feature type="transmembrane region" description="Helical" evidence="1">
    <location>
        <begin position="84"/>
        <end position="105"/>
    </location>
</feature>
<keyword evidence="1" id="KW-0812">Transmembrane</keyword>
<gene>
    <name evidence="2" type="ORF">ENKNEFLB_01849</name>
</gene>
<keyword evidence="1" id="KW-0472">Membrane</keyword>
<keyword evidence="1" id="KW-1133">Transmembrane helix</keyword>
<reference evidence="2 3" key="1">
    <citation type="submission" date="2021-05" db="EMBL/GenBank/DDBJ databases">
        <title>Complete genome of Nocardioides aquaticus KCTC 9944T isolated from meromictic and hypersaline Ekho Lake, Antarctica.</title>
        <authorList>
            <person name="Hwang K."/>
            <person name="Kim K.M."/>
            <person name="Choe H."/>
        </authorList>
    </citation>
    <scope>NUCLEOTIDE SEQUENCE [LARGE SCALE GENOMIC DNA]</scope>
    <source>
        <strain evidence="2 3">KCTC 9944</strain>
    </source>
</reference>
<feature type="transmembrane region" description="Helical" evidence="1">
    <location>
        <begin position="117"/>
        <end position="134"/>
    </location>
</feature>
<keyword evidence="3" id="KW-1185">Reference proteome</keyword>
<evidence type="ECO:0000313" key="3">
    <source>
        <dbReference type="Proteomes" id="UP000679307"/>
    </source>
</evidence>
<dbReference type="EMBL" id="CP075371">
    <property type="protein sequence ID" value="QVT79467.1"/>
    <property type="molecule type" value="Genomic_DNA"/>
</dbReference>
<evidence type="ECO:0000256" key="1">
    <source>
        <dbReference type="SAM" id="Phobius"/>
    </source>
</evidence>
<evidence type="ECO:0000313" key="2">
    <source>
        <dbReference type="EMBL" id="QVT79467.1"/>
    </source>
</evidence>
<name>A0ABX8EG15_9ACTN</name>